<name>A0A655YMY9_VIBCL</name>
<dbReference type="Proteomes" id="UP000046067">
    <property type="component" value="Unassembled WGS sequence"/>
</dbReference>
<sequence length="112" mass="12849">MKFDIGKGLCAWPETYGSTGTLSITHYSQRCLWHTMMVSLGVDFAAAIDGEQHFFRERVNHRHTYPVQTAGDFIGVVVKFTAGVQYSHDDFCRRHFLFRMHFGRDTTTVIAD</sequence>
<protein>
    <submittedName>
        <fullName evidence="1">Uncharacterized protein</fullName>
    </submittedName>
</protein>
<dbReference type="AlphaFoldDB" id="A0A655YMY9"/>
<proteinExistence type="predicted"/>
<evidence type="ECO:0000313" key="1">
    <source>
        <dbReference type="EMBL" id="CSC45535.1"/>
    </source>
</evidence>
<dbReference type="EMBL" id="CWQJ01000018">
    <property type="protein sequence ID" value="CSC45535.1"/>
    <property type="molecule type" value="Genomic_DNA"/>
</dbReference>
<reference evidence="1 2" key="1">
    <citation type="submission" date="2015-07" db="EMBL/GenBank/DDBJ databases">
        <authorList>
            <consortium name="Pathogen Informatics"/>
        </authorList>
    </citation>
    <scope>NUCLEOTIDE SEQUENCE [LARGE SCALE GENOMIC DNA]</scope>
    <source>
        <strain evidence="1 2">A325</strain>
    </source>
</reference>
<gene>
    <name evidence="1" type="ORF">ERS013201_02672</name>
</gene>
<accession>A0A655YMY9</accession>
<evidence type="ECO:0000313" key="2">
    <source>
        <dbReference type="Proteomes" id="UP000046067"/>
    </source>
</evidence>
<organism evidence="1 2">
    <name type="scientific">Vibrio cholerae</name>
    <dbReference type="NCBI Taxonomy" id="666"/>
    <lineage>
        <taxon>Bacteria</taxon>
        <taxon>Pseudomonadati</taxon>
        <taxon>Pseudomonadota</taxon>
        <taxon>Gammaproteobacteria</taxon>
        <taxon>Vibrionales</taxon>
        <taxon>Vibrionaceae</taxon>
        <taxon>Vibrio</taxon>
    </lineage>
</organism>